<protein>
    <submittedName>
        <fullName evidence="6">Response regulator transcription factor</fullName>
    </submittedName>
</protein>
<dbReference type="RefSeq" id="WP_200557038.1">
    <property type="nucleotide sequence ID" value="NZ_JAEPES010000005.1"/>
</dbReference>
<feature type="DNA-binding region" description="OmpR/PhoB-type" evidence="3">
    <location>
        <begin position="124"/>
        <end position="219"/>
    </location>
</feature>
<dbReference type="InterPro" id="IPR039420">
    <property type="entry name" value="WalR-like"/>
</dbReference>
<evidence type="ECO:0000259" key="4">
    <source>
        <dbReference type="PROSITE" id="PS50110"/>
    </source>
</evidence>
<dbReference type="GO" id="GO:0032993">
    <property type="term" value="C:protein-DNA complex"/>
    <property type="evidence" value="ECO:0007669"/>
    <property type="project" value="TreeGrafter"/>
</dbReference>
<dbReference type="Pfam" id="PF00072">
    <property type="entry name" value="Response_reg"/>
    <property type="match status" value="1"/>
</dbReference>
<reference evidence="6" key="1">
    <citation type="submission" date="2021-01" db="EMBL/GenBank/DDBJ databases">
        <title>Lacisediminihabitans sp. nov. strain G11-30, isolated from Antarctic Soil.</title>
        <authorList>
            <person name="Li J."/>
        </authorList>
    </citation>
    <scope>NUCLEOTIDE SEQUENCE</scope>
    <source>
        <strain evidence="6">G11-30</strain>
    </source>
</reference>
<dbReference type="PROSITE" id="PS50110">
    <property type="entry name" value="RESPONSE_REGULATORY"/>
    <property type="match status" value="1"/>
</dbReference>
<dbReference type="InterPro" id="IPR011006">
    <property type="entry name" value="CheY-like_superfamily"/>
</dbReference>
<dbReference type="Pfam" id="PF00486">
    <property type="entry name" value="Trans_reg_C"/>
    <property type="match status" value="1"/>
</dbReference>
<evidence type="ECO:0000313" key="7">
    <source>
        <dbReference type="Proteomes" id="UP000636458"/>
    </source>
</evidence>
<evidence type="ECO:0000313" key="6">
    <source>
        <dbReference type="EMBL" id="MBK4348797.1"/>
    </source>
</evidence>
<feature type="domain" description="OmpR/PhoB-type" evidence="5">
    <location>
        <begin position="124"/>
        <end position="219"/>
    </location>
</feature>
<dbReference type="Proteomes" id="UP000636458">
    <property type="component" value="Unassembled WGS sequence"/>
</dbReference>
<dbReference type="PANTHER" id="PTHR48111">
    <property type="entry name" value="REGULATOR OF RPOS"/>
    <property type="match status" value="1"/>
</dbReference>
<dbReference type="GO" id="GO:0005829">
    <property type="term" value="C:cytosol"/>
    <property type="evidence" value="ECO:0007669"/>
    <property type="project" value="TreeGrafter"/>
</dbReference>
<dbReference type="SUPFAM" id="SSF52172">
    <property type="entry name" value="CheY-like"/>
    <property type="match status" value="1"/>
</dbReference>
<sequence>MRALIVEDEPLMAESIKTMLDRAAIVTDVVHDGLAALAAVDENDYDVIVLDRDLPGMHGDEVCRRIIDGDSAVRILMLTAARRLDDRIAGFELGADDYLAKPFEPRELVARLRALERRATRPVPPTIVFGDVVLNPFRREVTRAGHPRPLSRKEFAVLEVLMRAEGGVVSAEQLLERAWDRNANPFTNSIRVTVSNLRKKLGEPWIVKTVPGFGYRMEEGGA</sequence>
<evidence type="ECO:0000259" key="5">
    <source>
        <dbReference type="PROSITE" id="PS51755"/>
    </source>
</evidence>
<evidence type="ECO:0000256" key="2">
    <source>
        <dbReference type="PROSITE-ProRule" id="PRU00169"/>
    </source>
</evidence>
<feature type="domain" description="Response regulatory" evidence="4">
    <location>
        <begin position="2"/>
        <end position="116"/>
    </location>
</feature>
<dbReference type="InterPro" id="IPR001867">
    <property type="entry name" value="OmpR/PhoB-type_DNA-bd"/>
</dbReference>
<dbReference type="SMART" id="SM00862">
    <property type="entry name" value="Trans_reg_C"/>
    <property type="match status" value="1"/>
</dbReference>
<dbReference type="InterPro" id="IPR001789">
    <property type="entry name" value="Sig_transdc_resp-reg_receiver"/>
</dbReference>
<dbReference type="InterPro" id="IPR036388">
    <property type="entry name" value="WH-like_DNA-bd_sf"/>
</dbReference>
<evidence type="ECO:0000256" key="1">
    <source>
        <dbReference type="ARBA" id="ARBA00023125"/>
    </source>
</evidence>
<evidence type="ECO:0000256" key="3">
    <source>
        <dbReference type="PROSITE-ProRule" id="PRU01091"/>
    </source>
</evidence>
<feature type="modified residue" description="4-aspartylphosphate" evidence="2">
    <location>
        <position position="51"/>
    </location>
</feature>
<dbReference type="CDD" id="cd00383">
    <property type="entry name" value="trans_reg_C"/>
    <property type="match status" value="1"/>
</dbReference>
<dbReference type="PROSITE" id="PS51755">
    <property type="entry name" value="OMPR_PHOB"/>
    <property type="match status" value="1"/>
</dbReference>
<dbReference type="GO" id="GO:0000976">
    <property type="term" value="F:transcription cis-regulatory region binding"/>
    <property type="evidence" value="ECO:0007669"/>
    <property type="project" value="TreeGrafter"/>
</dbReference>
<accession>A0A934VZ62</accession>
<dbReference type="SMART" id="SM00448">
    <property type="entry name" value="REC"/>
    <property type="match status" value="1"/>
</dbReference>
<proteinExistence type="predicted"/>
<dbReference type="EMBL" id="JAEPES010000005">
    <property type="protein sequence ID" value="MBK4348797.1"/>
    <property type="molecule type" value="Genomic_DNA"/>
</dbReference>
<name>A0A934VZ62_9MICO</name>
<keyword evidence="1 3" id="KW-0238">DNA-binding</keyword>
<dbReference type="PANTHER" id="PTHR48111:SF36">
    <property type="entry name" value="TRANSCRIPTIONAL REGULATORY PROTEIN CUTR"/>
    <property type="match status" value="1"/>
</dbReference>
<comment type="caution">
    <text evidence="6">The sequence shown here is derived from an EMBL/GenBank/DDBJ whole genome shotgun (WGS) entry which is preliminary data.</text>
</comment>
<organism evidence="6 7">
    <name type="scientific">Lacisediminihabitans changchengi</name>
    <dbReference type="NCBI Taxonomy" id="2787634"/>
    <lineage>
        <taxon>Bacteria</taxon>
        <taxon>Bacillati</taxon>
        <taxon>Actinomycetota</taxon>
        <taxon>Actinomycetes</taxon>
        <taxon>Micrococcales</taxon>
        <taxon>Microbacteriaceae</taxon>
        <taxon>Lacisediminihabitans</taxon>
    </lineage>
</organism>
<dbReference type="Gene3D" id="3.40.50.2300">
    <property type="match status" value="1"/>
</dbReference>
<gene>
    <name evidence="6" type="ORF">IV501_14245</name>
</gene>
<dbReference type="Gene3D" id="1.10.10.10">
    <property type="entry name" value="Winged helix-like DNA-binding domain superfamily/Winged helix DNA-binding domain"/>
    <property type="match status" value="1"/>
</dbReference>
<keyword evidence="7" id="KW-1185">Reference proteome</keyword>
<keyword evidence="2" id="KW-0597">Phosphoprotein</keyword>
<dbReference type="GO" id="GO:0000156">
    <property type="term" value="F:phosphorelay response regulator activity"/>
    <property type="evidence" value="ECO:0007669"/>
    <property type="project" value="TreeGrafter"/>
</dbReference>
<dbReference type="Gene3D" id="6.10.250.690">
    <property type="match status" value="1"/>
</dbReference>
<dbReference type="AlphaFoldDB" id="A0A934VZ62"/>
<dbReference type="GO" id="GO:0006355">
    <property type="term" value="P:regulation of DNA-templated transcription"/>
    <property type="evidence" value="ECO:0007669"/>
    <property type="project" value="InterPro"/>
</dbReference>